<proteinExistence type="inferred from homology"/>
<evidence type="ECO:0000256" key="1">
    <source>
        <dbReference type="ARBA" id="ARBA00005755"/>
    </source>
</evidence>
<sequence length="303" mass="34451">MNSLYGRFGISPCSTITEVCNRERYDYLTQRDNLIFGDKLSEHYYIVSYVSNTGNVNDSDWNPPKISAVQLSAAITACARIHMYQYISRSDCYYTDTDSAVLGSIFLAPKSYTLVTDDAGDIIKHKGPAKGLVNYEWFESQYADLSRTKQVTVESNFRMDWHTLNIAKKDFQVSLGINAATKRDPVYDENNVWVDTKPKDVIDFGGQESSILKLELKILHEKYAELEELSLMKQKEDAQRIASLESEIAKLRSEMKSKFPERFPEEAHPVTESPTGLEVPPPAYYIHPPKSKNPKAKKKKKPG</sequence>
<dbReference type="SUPFAM" id="SSF56672">
    <property type="entry name" value="DNA/RNA polymerases"/>
    <property type="match status" value="1"/>
</dbReference>
<evidence type="ECO:0000256" key="9">
    <source>
        <dbReference type="SAM" id="Coils"/>
    </source>
</evidence>
<comment type="catalytic activity">
    <reaction evidence="8">
        <text>DNA(n) + a 2'-deoxyribonucleoside 5'-triphosphate = DNA(n+1) + diphosphate</text>
        <dbReference type="Rhea" id="RHEA:22508"/>
        <dbReference type="Rhea" id="RHEA-COMP:17339"/>
        <dbReference type="Rhea" id="RHEA-COMP:17340"/>
        <dbReference type="ChEBI" id="CHEBI:33019"/>
        <dbReference type="ChEBI" id="CHEBI:61560"/>
        <dbReference type="ChEBI" id="CHEBI:173112"/>
        <dbReference type="EC" id="2.7.7.7"/>
    </reaction>
</comment>
<evidence type="ECO:0000256" key="2">
    <source>
        <dbReference type="ARBA" id="ARBA00012417"/>
    </source>
</evidence>
<evidence type="ECO:0000256" key="8">
    <source>
        <dbReference type="ARBA" id="ARBA00049244"/>
    </source>
</evidence>
<comment type="caution">
    <text evidence="12">The sequence shown here is derived from an EMBL/GenBank/DDBJ whole genome shotgun (WGS) entry which is preliminary data.</text>
</comment>
<protein>
    <recommendedName>
        <fullName evidence="2">DNA-directed DNA polymerase</fullName>
        <ecNumber evidence="2">2.7.7.7</ecNumber>
    </recommendedName>
</protein>
<dbReference type="EMBL" id="BPVZ01001137">
    <property type="protein sequence ID" value="GKV53170.1"/>
    <property type="molecule type" value="Genomic_DNA"/>
</dbReference>
<feature type="region of interest" description="Disordered" evidence="10">
    <location>
        <begin position="259"/>
        <end position="303"/>
    </location>
</feature>
<keyword evidence="3" id="KW-0808">Transferase</keyword>
<dbReference type="PANTHER" id="PTHR33568:SF3">
    <property type="entry name" value="DNA-DIRECTED DNA POLYMERASE"/>
    <property type="match status" value="1"/>
</dbReference>
<comment type="similarity">
    <text evidence="1">Belongs to the DNA polymerase type-B family.</text>
</comment>
<organism evidence="12 13">
    <name type="scientific">Rubroshorea leprosula</name>
    <dbReference type="NCBI Taxonomy" id="152421"/>
    <lineage>
        <taxon>Eukaryota</taxon>
        <taxon>Viridiplantae</taxon>
        <taxon>Streptophyta</taxon>
        <taxon>Embryophyta</taxon>
        <taxon>Tracheophyta</taxon>
        <taxon>Spermatophyta</taxon>
        <taxon>Magnoliopsida</taxon>
        <taxon>eudicotyledons</taxon>
        <taxon>Gunneridae</taxon>
        <taxon>Pentapetalae</taxon>
        <taxon>rosids</taxon>
        <taxon>malvids</taxon>
        <taxon>Malvales</taxon>
        <taxon>Dipterocarpaceae</taxon>
        <taxon>Rubroshorea</taxon>
    </lineage>
</organism>
<evidence type="ECO:0000313" key="12">
    <source>
        <dbReference type="EMBL" id="GKV53170.1"/>
    </source>
</evidence>
<keyword evidence="6" id="KW-0239">DNA-directed DNA polymerase</keyword>
<keyword evidence="9" id="KW-0175">Coiled coil</keyword>
<evidence type="ECO:0000256" key="4">
    <source>
        <dbReference type="ARBA" id="ARBA00022695"/>
    </source>
</evidence>
<keyword evidence="13" id="KW-1185">Reference proteome</keyword>
<dbReference type="AlphaFoldDB" id="A0AAV5MTL7"/>
<dbReference type="Proteomes" id="UP001054252">
    <property type="component" value="Unassembled WGS sequence"/>
</dbReference>
<dbReference type="Pfam" id="PF03175">
    <property type="entry name" value="DNA_pol_B_2"/>
    <property type="match status" value="1"/>
</dbReference>
<dbReference type="Gene3D" id="3.90.1600.10">
    <property type="entry name" value="Palm domain of DNA polymerase"/>
    <property type="match status" value="1"/>
</dbReference>
<evidence type="ECO:0000256" key="10">
    <source>
        <dbReference type="SAM" id="MobiDB-lite"/>
    </source>
</evidence>
<dbReference type="GO" id="GO:0006260">
    <property type="term" value="P:DNA replication"/>
    <property type="evidence" value="ECO:0007669"/>
    <property type="project" value="UniProtKB-KW"/>
</dbReference>
<evidence type="ECO:0000256" key="5">
    <source>
        <dbReference type="ARBA" id="ARBA00022705"/>
    </source>
</evidence>
<keyword evidence="4" id="KW-0548">Nucleotidyltransferase</keyword>
<evidence type="ECO:0000256" key="6">
    <source>
        <dbReference type="ARBA" id="ARBA00022932"/>
    </source>
</evidence>
<feature type="coiled-coil region" evidence="9">
    <location>
        <begin position="209"/>
        <end position="254"/>
    </location>
</feature>
<dbReference type="PANTHER" id="PTHR33568">
    <property type="entry name" value="DNA POLYMERASE"/>
    <property type="match status" value="1"/>
</dbReference>
<evidence type="ECO:0000256" key="3">
    <source>
        <dbReference type="ARBA" id="ARBA00022679"/>
    </source>
</evidence>
<dbReference type="GO" id="GO:0000166">
    <property type="term" value="F:nucleotide binding"/>
    <property type="evidence" value="ECO:0007669"/>
    <property type="project" value="InterPro"/>
</dbReference>
<gene>
    <name evidence="12" type="ORF">SLEP1_g59708</name>
</gene>
<dbReference type="GO" id="GO:0003887">
    <property type="term" value="F:DNA-directed DNA polymerase activity"/>
    <property type="evidence" value="ECO:0007669"/>
    <property type="project" value="UniProtKB-KW"/>
</dbReference>
<reference evidence="12 13" key="1">
    <citation type="journal article" date="2021" name="Commun. Biol.">
        <title>The genome of Shorea leprosula (Dipterocarpaceae) highlights the ecological relevance of drought in aseasonal tropical rainforests.</title>
        <authorList>
            <person name="Ng K.K.S."/>
            <person name="Kobayashi M.J."/>
            <person name="Fawcett J.A."/>
            <person name="Hatakeyama M."/>
            <person name="Paape T."/>
            <person name="Ng C.H."/>
            <person name="Ang C.C."/>
            <person name="Tnah L.H."/>
            <person name="Lee C.T."/>
            <person name="Nishiyama T."/>
            <person name="Sese J."/>
            <person name="O'Brien M.J."/>
            <person name="Copetti D."/>
            <person name="Mohd Noor M.I."/>
            <person name="Ong R.C."/>
            <person name="Putra M."/>
            <person name="Sireger I.Z."/>
            <person name="Indrioko S."/>
            <person name="Kosugi Y."/>
            <person name="Izuno A."/>
            <person name="Isagi Y."/>
            <person name="Lee S.L."/>
            <person name="Shimizu K.K."/>
        </authorList>
    </citation>
    <scope>NUCLEOTIDE SEQUENCE [LARGE SCALE GENOMIC DNA]</scope>
    <source>
        <strain evidence="12">214</strain>
    </source>
</reference>
<feature type="compositionally biased region" description="Basic and acidic residues" evidence="10">
    <location>
        <begin position="259"/>
        <end position="269"/>
    </location>
</feature>
<evidence type="ECO:0000259" key="11">
    <source>
        <dbReference type="Pfam" id="PF03175"/>
    </source>
</evidence>
<keyword evidence="7" id="KW-0238">DNA-binding</keyword>
<name>A0AAV5MTL7_9ROSI</name>
<evidence type="ECO:0000256" key="7">
    <source>
        <dbReference type="ARBA" id="ARBA00023125"/>
    </source>
</evidence>
<dbReference type="EC" id="2.7.7.7" evidence="2"/>
<dbReference type="GO" id="GO:0003677">
    <property type="term" value="F:DNA binding"/>
    <property type="evidence" value="ECO:0007669"/>
    <property type="project" value="UniProtKB-KW"/>
</dbReference>
<feature type="domain" description="DNA-directed DNA polymerase family B mitochondria/virus" evidence="11">
    <location>
        <begin position="1"/>
        <end position="90"/>
    </location>
</feature>
<dbReference type="InterPro" id="IPR004868">
    <property type="entry name" value="DNA-dir_DNA_pol_B_mt/vir"/>
</dbReference>
<evidence type="ECO:0000313" key="13">
    <source>
        <dbReference type="Proteomes" id="UP001054252"/>
    </source>
</evidence>
<dbReference type="InterPro" id="IPR043502">
    <property type="entry name" value="DNA/RNA_pol_sf"/>
</dbReference>
<feature type="compositionally biased region" description="Basic residues" evidence="10">
    <location>
        <begin position="289"/>
        <end position="303"/>
    </location>
</feature>
<keyword evidence="5" id="KW-0235">DNA replication</keyword>
<dbReference type="InterPro" id="IPR023211">
    <property type="entry name" value="DNA_pol_palm_dom_sf"/>
</dbReference>
<accession>A0AAV5MTL7</accession>